<dbReference type="SMART" id="SM00530">
    <property type="entry name" value="HTH_XRE"/>
    <property type="match status" value="1"/>
</dbReference>
<dbReference type="PANTHER" id="PTHR46558:SF4">
    <property type="entry name" value="DNA-BIDING PHAGE PROTEIN"/>
    <property type="match status" value="1"/>
</dbReference>
<gene>
    <name evidence="4" type="ORF">D7024_13040</name>
</gene>
<feature type="domain" description="HTH cro/C1-type" evidence="3">
    <location>
        <begin position="9"/>
        <end position="63"/>
    </location>
</feature>
<dbReference type="InterPro" id="IPR010982">
    <property type="entry name" value="Lambda_DNA-bd_dom_sf"/>
</dbReference>
<reference evidence="4 5" key="1">
    <citation type="submission" date="2018-10" db="EMBL/GenBank/DDBJ databases">
        <authorList>
            <person name="Grouzdev D.S."/>
            <person name="Krutkina M.S."/>
            <person name="Tourova T.P."/>
            <person name="Nazina T.N."/>
        </authorList>
    </citation>
    <scope>NUCLEOTIDE SEQUENCE [LARGE SCALE GENOMIC DNA]</scope>
    <source>
        <strain evidence="4 5">435</strain>
    </source>
</reference>
<dbReference type="PANTHER" id="PTHR46558">
    <property type="entry name" value="TRACRIPTIONAL REGULATORY PROTEIN-RELATED-RELATED"/>
    <property type="match status" value="1"/>
</dbReference>
<comment type="caution">
    <text evidence="4">The sequence shown here is derived from an EMBL/GenBank/DDBJ whole genome shotgun (WGS) entry which is preliminary data.</text>
</comment>
<keyword evidence="5" id="KW-1185">Reference proteome</keyword>
<feature type="compositionally biased region" description="Basic and acidic residues" evidence="2">
    <location>
        <begin position="67"/>
        <end position="76"/>
    </location>
</feature>
<keyword evidence="1" id="KW-0238">DNA-binding</keyword>
<dbReference type="Gene3D" id="1.10.260.40">
    <property type="entry name" value="lambda repressor-like DNA-binding domains"/>
    <property type="match status" value="1"/>
</dbReference>
<dbReference type="CDD" id="cd00093">
    <property type="entry name" value="HTH_XRE"/>
    <property type="match status" value="1"/>
</dbReference>
<evidence type="ECO:0000259" key="3">
    <source>
        <dbReference type="PROSITE" id="PS50943"/>
    </source>
</evidence>
<name>A0A494WXC9_9FIRM</name>
<accession>A0A494WXC9</accession>
<feature type="compositionally biased region" description="Gly residues" evidence="2">
    <location>
        <begin position="80"/>
        <end position="92"/>
    </location>
</feature>
<evidence type="ECO:0000256" key="1">
    <source>
        <dbReference type="ARBA" id="ARBA00023125"/>
    </source>
</evidence>
<dbReference type="Pfam" id="PF01381">
    <property type="entry name" value="HTH_3"/>
    <property type="match status" value="1"/>
</dbReference>
<organism evidence="4 5">
    <name type="scientific">Desulfofundulus salinus</name>
    <dbReference type="NCBI Taxonomy" id="2419843"/>
    <lineage>
        <taxon>Bacteria</taxon>
        <taxon>Bacillati</taxon>
        <taxon>Bacillota</taxon>
        <taxon>Clostridia</taxon>
        <taxon>Eubacteriales</taxon>
        <taxon>Peptococcaceae</taxon>
        <taxon>Desulfofundulus</taxon>
    </lineage>
</organism>
<dbReference type="GO" id="GO:0003677">
    <property type="term" value="F:DNA binding"/>
    <property type="evidence" value="ECO:0007669"/>
    <property type="project" value="UniProtKB-KW"/>
</dbReference>
<proteinExistence type="predicted"/>
<dbReference type="EMBL" id="RBWE01000001">
    <property type="protein sequence ID" value="RKO67781.1"/>
    <property type="molecule type" value="Genomic_DNA"/>
</dbReference>
<evidence type="ECO:0000256" key="2">
    <source>
        <dbReference type="SAM" id="MobiDB-lite"/>
    </source>
</evidence>
<dbReference type="OrthoDB" id="9808239at2"/>
<dbReference type="SUPFAM" id="SSF47413">
    <property type="entry name" value="lambda repressor-like DNA-binding domains"/>
    <property type="match status" value="1"/>
</dbReference>
<dbReference type="AlphaFoldDB" id="A0A494WXC9"/>
<evidence type="ECO:0000313" key="5">
    <source>
        <dbReference type="Proteomes" id="UP000271256"/>
    </source>
</evidence>
<feature type="region of interest" description="Disordered" evidence="2">
    <location>
        <begin position="67"/>
        <end position="92"/>
    </location>
</feature>
<protein>
    <submittedName>
        <fullName evidence="4">XRE family transcriptional regulator</fullName>
    </submittedName>
</protein>
<dbReference type="InterPro" id="IPR001387">
    <property type="entry name" value="Cro/C1-type_HTH"/>
</dbReference>
<dbReference type="PROSITE" id="PS50943">
    <property type="entry name" value="HTH_CROC1"/>
    <property type="match status" value="1"/>
</dbReference>
<evidence type="ECO:0000313" key="4">
    <source>
        <dbReference type="EMBL" id="RKO67781.1"/>
    </source>
</evidence>
<dbReference type="Proteomes" id="UP000271256">
    <property type="component" value="Unassembled WGS sequence"/>
</dbReference>
<sequence>MSGVRNEKMYQLRLKMGLSQRQVAEAVGISQSSYAMIEGGHRHPRKEVEKKLADFFGVTVDELFFGRDNHGSRLEEGEPEGGGGGARGSPGD</sequence>